<keyword evidence="1" id="KW-0732">Signal</keyword>
<accession>A0A7C8ZTN9</accession>
<feature type="chain" id="PRO_5036398457" evidence="1">
    <location>
        <begin position="21"/>
        <end position="129"/>
    </location>
</feature>
<organism evidence="2">
    <name type="scientific">Opuntia streptacantha</name>
    <name type="common">Prickly pear cactus</name>
    <name type="synonym">Opuntia cardona</name>
    <dbReference type="NCBI Taxonomy" id="393608"/>
    <lineage>
        <taxon>Eukaryota</taxon>
        <taxon>Viridiplantae</taxon>
        <taxon>Streptophyta</taxon>
        <taxon>Embryophyta</taxon>
        <taxon>Tracheophyta</taxon>
        <taxon>Spermatophyta</taxon>
        <taxon>Magnoliopsida</taxon>
        <taxon>eudicotyledons</taxon>
        <taxon>Gunneridae</taxon>
        <taxon>Pentapetalae</taxon>
        <taxon>Caryophyllales</taxon>
        <taxon>Cactineae</taxon>
        <taxon>Cactaceae</taxon>
        <taxon>Opuntioideae</taxon>
        <taxon>Opuntia</taxon>
    </lineage>
</organism>
<reference evidence="2" key="2">
    <citation type="submission" date="2020-07" db="EMBL/GenBank/DDBJ databases">
        <authorList>
            <person name="Vera ALvarez R."/>
            <person name="Arias-Moreno D.M."/>
            <person name="Jimenez-Jacinto V."/>
            <person name="Jimenez-Bremont J.F."/>
            <person name="Swaminathan K."/>
            <person name="Moose S.P."/>
            <person name="Guerrero-Gonzalez M.L."/>
            <person name="Marino-Ramirez L."/>
            <person name="Landsman D."/>
            <person name="Rodriguez-Kessler M."/>
            <person name="Delgado-Sanchez P."/>
        </authorList>
    </citation>
    <scope>NUCLEOTIDE SEQUENCE</scope>
    <source>
        <tissue evidence="2">Cladode</tissue>
    </source>
</reference>
<dbReference type="SUPFAM" id="SSF54849">
    <property type="entry name" value="GroEL-intermediate domain like"/>
    <property type="match status" value="1"/>
</dbReference>
<proteinExistence type="predicted"/>
<dbReference type="EMBL" id="GISG01164091">
    <property type="protein sequence ID" value="MBA4650231.1"/>
    <property type="molecule type" value="Transcribed_RNA"/>
</dbReference>
<evidence type="ECO:0000256" key="1">
    <source>
        <dbReference type="SAM" id="SignalP"/>
    </source>
</evidence>
<sequence>MPFNLLLAWSLFAFLPRNFLEHPRTLAPDQFLTLSSEKSCRCHRRLAGAAIGPWASLDKVQPIVMLINGDREIGKIAQAMEKVGKEGVVTVSELERPLVLIHEKKISDVNTLVRILEIALQVLECTDLY</sequence>
<evidence type="ECO:0000313" key="2">
    <source>
        <dbReference type="EMBL" id="MBA4650231.1"/>
    </source>
</evidence>
<feature type="signal peptide" evidence="1">
    <location>
        <begin position="1"/>
        <end position="20"/>
    </location>
</feature>
<dbReference type="Gene3D" id="3.30.260.10">
    <property type="entry name" value="TCP-1-like chaperonin intermediate domain"/>
    <property type="match status" value="1"/>
</dbReference>
<name>A0A7C8ZTN9_OPUST</name>
<dbReference type="AlphaFoldDB" id="A0A7C8ZTN9"/>
<reference evidence="2" key="1">
    <citation type="journal article" date="2013" name="J. Plant Res.">
        <title>Effect of fungi and light on seed germination of three Opuntia species from semiarid lands of central Mexico.</title>
        <authorList>
            <person name="Delgado-Sanchez P."/>
            <person name="Jimenez-Bremont J.F."/>
            <person name="Guerrero-Gonzalez Mde L."/>
            <person name="Flores J."/>
        </authorList>
    </citation>
    <scope>NUCLEOTIDE SEQUENCE</scope>
    <source>
        <tissue evidence="2">Cladode</tissue>
    </source>
</reference>
<protein>
    <submittedName>
        <fullName evidence="2">Uncharacterized protein</fullName>
    </submittedName>
</protein>
<dbReference type="EMBL" id="GISG01164093">
    <property type="protein sequence ID" value="MBA4650232.1"/>
    <property type="molecule type" value="Transcribed_RNA"/>
</dbReference>
<dbReference type="InterPro" id="IPR027410">
    <property type="entry name" value="TCP-1-like_intermed_sf"/>
</dbReference>